<accession>A0ABW4QJU8</accession>
<evidence type="ECO:0000256" key="1">
    <source>
        <dbReference type="ARBA" id="ARBA00023015"/>
    </source>
</evidence>
<dbReference type="EMBL" id="JBHUFW010000011">
    <property type="protein sequence ID" value="MFD1863941.1"/>
    <property type="molecule type" value="Genomic_DNA"/>
</dbReference>
<organism evidence="6 7">
    <name type="scientific">Planococcus chinensis</name>
    <dbReference type="NCBI Taxonomy" id="272917"/>
    <lineage>
        <taxon>Bacteria</taxon>
        <taxon>Bacillati</taxon>
        <taxon>Bacillota</taxon>
        <taxon>Bacilli</taxon>
        <taxon>Bacillales</taxon>
        <taxon>Caryophanaceae</taxon>
        <taxon>Planococcus</taxon>
    </lineage>
</organism>
<proteinExistence type="predicted"/>
<sequence>MTLDQLKLAALNRFAEHGFDGTSMAHIADDVGIKKQSIYTHFKGKDQMFLQVFSDVVESEIESVTAFIEQNKARPIQEFLYDFLLYHRERNDQNAATKFWLRISFFPPAHLYDEVMGKVYAYLDKLEELLEPLMEAAQKEGELSKGIDAKEATAAFLGVLDGVFVEMLYGGPDRTQRRLEASWHFYWRGIAKDRKELRRNQT</sequence>
<dbReference type="SUPFAM" id="SSF46689">
    <property type="entry name" value="Homeodomain-like"/>
    <property type="match status" value="1"/>
</dbReference>
<gene>
    <name evidence="6" type="ORF">ACFSDB_13610</name>
</gene>
<evidence type="ECO:0000313" key="6">
    <source>
        <dbReference type="EMBL" id="MFD1863941.1"/>
    </source>
</evidence>
<reference evidence="7" key="1">
    <citation type="journal article" date="2019" name="Int. J. Syst. Evol. Microbiol.">
        <title>The Global Catalogue of Microorganisms (GCM) 10K type strain sequencing project: providing services to taxonomists for standard genome sequencing and annotation.</title>
        <authorList>
            <consortium name="The Broad Institute Genomics Platform"/>
            <consortium name="The Broad Institute Genome Sequencing Center for Infectious Disease"/>
            <person name="Wu L."/>
            <person name="Ma J."/>
        </authorList>
    </citation>
    <scope>NUCLEOTIDE SEQUENCE [LARGE SCALE GENOMIC DNA]</scope>
    <source>
        <strain evidence="7">CGMCC 1.15475</strain>
    </source>
</reference>
<dbReference type="PRINTS" id="PR00455">
    <property type="entry name" value="HTHTETR"/>
</dbReference>
<evidence type="ECO:0000256" key="2">
    <source>
        <dbReference type="ARBA" id="ARBA00023125"/>
    </source>
</evidence>
<protein>
    <submittedName>
        <fullName evidence="6">TetR/AcrR family transcriptional regulator</fullName>
    </submittedName>
</protein>
<dbReference type="SUPFAM" id="SSF48498">
    <property type="entry name" value="Tetracyclin repressor-like, C-terminal domain"/>
    <property type="match status" value="1"/>
</dbReference>
<evidence type="ECO:0000259" key="5">
    <source>
        <dbReference type="PROSITE" id="PS50977"/>
    </source>
</evidence>
<dbReference type="Pfam" id="PF00440">
    <property type="entry name" value="TetR_N"/>
    <property type="match status" value="1"/>
</dbReference>
<dbReference type="InterPro" id="IPR009057">
    <property type="entry name" value="Homeodomain-like_sf"/>
</dbReference>
<dbReference type="PANTHER" id="PTHR30055:SF238">
    <property type="entry name" value="MYCOFACTOCIN BIOSYNTHESIS TRANSCRIPTIONAL REGULATOR MFTR-RELATED"/>
    <property type="match status" value="1"/>
</dbReference>
<dbReference type="Proteomes" id="UP001597273">
    <property type="component" value="Unassembled WGS sequence"/>
</dbReference>
<keyword evidence="3" id="KW-0804">Transcription</keyword>
<dbReference type="RefSeq" id="WP_204890341.1">
    <property type="nucleotide sequence ID" value="NZ_JBHUFW010000011.1"/>
</dbReference>
<dbReference type="PANTHER" id="PTHR30055">
    <property type="entry name" value="HTH-TYPE TRANSCRIPTIONAL REGULATOR RUTR"/>
    <property type="match status" value="1"/>
</dbReference>
<dbReference type="Gene3D" id="1.10.357.10">
    <property type="entry name" value="Tetracycline Repressor, domain 2"/>
    <property type="match status" value="1"/>
</dbReference>
<keyword evidence="7" id="KW-1185">Reference proteome</keyword>
<feature type="DNA-binding region" description="H-T-H motif" evidence="4">
    <location>
        <begin position="23"/>
        <end position="42"/>
    </location>
</feature>
<evidence type="ECO:0000256" key="3">
    <source>
        <dbReference type="ARBA" id="ARBA00023163"/>
    </source>
</evidence>
<name>A0ABW4QJU8_9BACL</name>
<dbReference type="InterPro" id="IPR050109">
    <property type="entry name" value="HTH-type_TetR-like_transc_reg"/>
</dbReference>
<evidence type="ECO:0000256" key="4">
    <source>
        <dbReference type="PROSITE-ProRule" id="PRU00335"/>
    </source>
</evidence>
<dbReference type="Gene3D" id="1.10.10.60">
    <property type="entry name" value="Homeodomain-like"/>
    <property type="match status" value="1"/>
</dbReference>
<evidence type="ECO:0000313" key="7">
    <source>
        <dbReference type="Proteomes" id="UP001597273"/>
    </source>
</evidence>
<dbReference type="InterPro" id="IPR036271">
    <property type="entry name" value="Tet_transcr_reg_TetR-rel_C_sf"/>
</dbReference>
<keyword evidence="2 4" id="KW-0238">DNA-binding</keyword>
<feature type="domain" description="HTH tetR-type" evidence="5">
    <location>
        <begin position="1"/>
        <end position="60"/>
    </location>
</feature>
<comment type="caution">
    <text evidence="6">The sequence shown here is derived from an EMBL/GenBank/DDBJ whole genome shotgun (WGS) entry which is preliminary data.</text>
</comment>
<dbReference type="InterPro" id="IPR001647">
    <property type="entry name" value="HTH_TetR"/>
</dbReference>
<keyword evidence="1" id="KW-0805">Transcription regulation</keyword>
<dbReference type="PROSITE" id="PS50977">
    <property type="entry name" value="HTH_TETR_2"/>
    <property type="match status" value="1"/>
</dbReference>